<protein>
    <submittedName>
        <fullName evidence="1">Uncharacterized protein</fullName>
    </submittedName>
</protein>
<name>A0AA51X8A1_9GAMM</name>
<evidence type="ECO:0000313" key="1">
    <source>
        <dbReference type="EMBL" id="WMS88736.1"/>
    </source>
</evidence>
<accession>A0AA51X8A1</accession>
<dbReference type="Proteomes" id="UP001239782">
    <property type="component" value="Chromosome"/>
</dbReference>
<evidence type="ECO:0000313" key="2">
    <source>
        <dbReference type="Proteomes" id="UP001239782"/>
    </source>
</evidence>
<proteinExistence type="predicted"/>
<gene>
    <name evidence="1" type="ORF">Q9312_07415</name>
</gene>
<dbReference type="EMBL" id="CP133548">
    <property type="protein sequence ID" value="WMS88736.1"/>
    <property type="molecule type" value="Genomic_DNA"/>
</dbReference>
<sequence length="93" mass="10566">MNRSIIKEGTWLYDNKALSKIAIEYRDIAYGSGDYEDSVEVSEDRLGEFFYIIFYSPAEKDRIVSETGPFGSLLEAEAHCVNTTNGTINWQSK</sequence>
<organism evidence="1 2">
    <name type="scientific">Pleionea litopenaei</name>
    <dbReference type="NCBI Taxonomy" id="3070815"/>
    <lineage>
        <taxon>Bacteria</taxon>
        <taxon>Pseudomonadati</taxon>
        <taxon>Pseudomonadota</taxon>
        <taxon>Gammaproteobacteria</taxon>
        <taxon>Oceanospirillales</taxon>
        <taxon>Pleioneaceae</taxon>
        <taxon>Pleionea</taxon>
    </lineage>
</organism>
<keyword evidence="2" id="KW-1185">Reference proteome</keyword>
<dbReference type="AlphaFoldDB" id="A0AA51X8A1"/>
<dbReference type="RefSeq" id="WP_309203956.1">
    <property type="nucleotide sequence ID" value="NZ_CP133548.1"/>
</dbReference>
<dbReference type="KEGG" id="plei:Q9312_07415"/>
<reference evidence="1 2" key="1">
    <citation type="submission" date="2023-08" db="EMBL/GenBank/DDBJ databases">
        <title>Pleionea litopenaei sp. nov., isolated from stomach of juvenile Litopenaeus vannamei.</title>
        <authorList>
            <person name="Rho A.M."/>
            <person name="Hwang C.Y."/>
        </authorList>
    </citation>
    <scope>NUCLEOTIDE SEQUENCE [LARGE SCALE GENOMIC DNA]</scope>
    <source>
        <strain evidence="1 2">HL-JVS1</strain>
    </source>
</reference>